<evidence type="ECO:0000256" key="3">
    <source>
        <dbReference type="ARBA" id="ARBA00022679"/>
    </source>
</evidence>
<gene>
    <name evidence="11" type="ORF">ACHAXA_001351</name>
</gene>
<feature type="compositionally biased region" description="Basic and acidic residues" evidence="9">
    <location>
        <begin position="260"/>
        <end position="279"/>
    </location>
</feature>
<reference evidence="11 12" key="1">
    <citation type="submission" date="2024-10" db="EMBL/GenBank/DDBJ databases">
        <title>Updated reference genomes for cyclostephanoid diatoms.</title>
        <authorList>
            <person name="Roberts W.R."/>
            <person name="Alverson A.J."/>
        </authorList>
    </citation>
    <scope>NUCLEOTIDE SEQUENCE [LARGE SCALE GENOMIC DNA]</scope>
    <source>
        <strain evidence="11 12">AJA228-03</strain>
    </source>
</reference>
<evidence type="ECO:0000256" key="9">
    <source>
        <dbReference type="SAM" id="MobiDB-lite"/>
    </source>
</evidence>
<dbReference type="GO" id="GO:0005524">
    <property type="term" value="F:ATP binding"/>
    <property type="evidence" value="ECO:0007669"/>
    <property type="project" value="UniProtKB-KW"/>
</dbReference>
<feature type="region of interest" description="Disordered" evidence="9">
    <location>
        <begin position="527"/>
        <end position="550"/>
    </location>
</feature>
<dbReference type="EMBL" id="JALLPB020000512">
    <property type="protein sequence ID" value="KAL3808414.1"/>
    <property type="molecule type" value="Genomic_DNA"/>
</dbReference>
<keyword evidence="5" id="KW-0418">Kinase</keyword>
<comment type="catalytic activity">
    <reaction evidence="7">
        <text>L-threonyl-[protein] + ATP = O-phospho-L-threonyl-[protein] + ADP + H(+)</text>
        <dbReference type="Rhea" id="RHEA:46608"/>
        <dbReference type="Rhea" id="RHEA-COMP:11060"/>
        <dbReference type="Rhea" id="RHEA-COMP:11605"/>
        <dbReference type="ChEBI" id="CHEBI:15378"/>
        <dbReference type="ChEBI" id="CHEBI:30013"/>
        <dbReference type="ChEBI" id="CHEBI:30616"/>
        <dbReference type="ChEBI" id="CHEBI:61977"/>
        <dbReference type="ChEBI" id="CHEBI:456216"/>
        <dbReference type="EC" id="2.7.11.1"/>
    </reaction>
</comment>
<comment type="caution">
    <text evidence="11">The sequence shown here is derived from an EMBL/GenBank/DDBJ whole genome shotgun (WGS) entry which is preliminary data.</text>
</comment>
<feature type="domain" description="Protein kinase" evidence="10">
    <location>
        <begin position="1"/>
        <end position="247"/>
    </location>
</feature>
<dbReference type="Pfam" id="PF00069">
    <property type="entry name" value="Pkinase"/>
    <property type="match status" value="1"/>
</dbReference>
<dbReference type="PANTHER" id="PTHR22967:SF57">
    <property type="entry name" value="AUXILIN, ISOFORM A-RELATED"/>
    <property type="match status" value="1"/>
</dbReference>
<evidence type="ECO:0000259" key="10">
    <source>
        <dbReference type="PROSITE" id="PS50011"/>
    </source>
</evidence>
<dbReference type="PANTHER" id="PTHR22967">
    <property type="entry name" value="SERINE/THREONINE PROTEIN KINASE"/>
    <property type="match status" value="1"/>
</dbReference>
<dbReference type="GO" id="GO:0004674">
    <property type="term" value="F:protein serine/threonine kinase activity"/>
    <property type="evidence" value="ECO:0007669"/>
    <property type="project" value="UniProtKB-KW"/>
</dbReference>
<dbReference type="Proteomes" id="UP001530377">
    <property type="component" value="Unassembled WGS sequence"/>
</dbReference>
<feature type="compositionally biased region" description="Basic and acidic residues" evidence="9">
    <location>
        <begin position="326"/>
        <end position="337"/>
    </location>
</feature>
<keyword evidence="3" id="KW-0808">Transferase</keyword>
<dbReference type="SMART" id="SM00220">
    <property type="entry name" value="S_TKc"/>
    <property type="match status" value="1"/>
</dbReference>
<dbReference type="InterPro" id="IPR000719">
    <property type="entry name" value="Prot_kinase_dom"/>
</dbReference>
<dbReference type="PROSITE" id="PS00108">
    <property type="entry name" value="PROTEIN_KINASE_ST"/>
    <property type="match status" value="1"/>
</dbReference>
<organism evidence="11 12">
    <name type="scientific">Cyclostephanos tholiformis</name>
    <dbReference type="NCBI Taxonomy" id="382380"/>
    <lineage>
        <taxon>Eukaryota</taxon>
        <taxon>Sar</taxon>
        <taxon>Stramenopiles</taxon>
        <taxon>Ochrophyta</taxon>
        <taxon>Bacillariophyta</taxon>
        <taxon>Coscinodiscophyceae</taxon>
        <taxon>Thalassiosirophycidae</taxon>
        <taxon>Stephanodiscales</taxon>
        <taxon>Stephanodiscaceae</taxon>
        <taxon>Cyclostephanos</taxon>
    </lineage>
</organism>
<feature type="non-terminal residue" evidence="11">
    <location>
        <position position="1"/>
    </location>
</feature>
<evidence type="ECO:0000256" key="7">
    <source>
        <dbReference type="ARBA" id="ARBA00047899"/>
    </source>
</evidence>
<dbReference type="AlphaFoldDB" id="A0ABD3R6H4"/>
<evidence type="ECO:0000256" key="4">
    <source>
        <dbReference type="ARBA" id="ARBA00022741"/>
    </source>
</evidence>
<dbReference type="SUPFAM" id="SSF56112">
    <property type="entry name" value="Protein kinase-like (PK-like)"/>
    <property type="match status" value="1"/>
</dbReference>
<evidence type="ECO:0000256" key="1">
    <source>
        <dbReference type="ARBA" id="ARBA00012513"/>
    </source>
</evidence>
<keyword evidence="4" id="KW-0547">Nucleotide-binding</keyword>
<proteinExistence type="predicted"/>
<keyword evidence="6" id="KW-0067">ATP-binding</keyword>
<accession>A0ABD3R6H4</accession>
<dbReference type="EC" id="2.7.11.1" evidence="1"/>
<feature type="region of interest" description="Disordered" evidence="9">
    <location>
        <begin position="254"/>
        <end position="293"/>
    </location>
</feature>
<protein>
    <recommendedName>
        <fullName evidence="1">non-specific serine/threonine protein kinase</fullName>
        <ecNumber evidence="1">2.7.11.1</ecNumber>
    </recommendedName>
</protein>
<keyword evidence="12" id="KW-1185">Reference proteome</keyword>
<evidence type="ECO:0000256" key="6">
    <source>
        <dbReference type="ARBA" id="ARBA00022840"/>
    </source>
</evidence>
<evidence type="ECO:0000256" key="8">
    <source>
        <dbReference type="ARBA" id="ARBA00048679"/>
    </source>
</evidence>
<feature type="region of interest" description="Disordered" evidence="9">
    <location>
        <begin position="312"/>
        <end position="358"/>
    </location>
</feature>
<dbReference type="InterPro" id="IPR011009">
    <property type="entry name" value="Kinase-like_dom_sf"/>
</dbReference>
<dbReference type="PROSITE" id="PS50011">
    <property type="entry name" value="PROTEIN_KINASE_DOM"/>
    <property type="match status" value="1"/>
</dbReference>
<comment type="catalytic activity">
    <reaction evidence="8">
        <text>L-seryl-[protein] + ATP = O-phospho-L-seryl-[protein] + ADP + H(+)</text>
        <dbReference type="Rhea" id="RHEA:17989"/>
        <dbReference type="Rhea" id="RHEA-COMP:9863"/>
        <dbReference type="Rhea" id="RHEA-COMP:11604"/>
        <dbReference type="ChEBI" id="CHEBI:15378"/>
        <dbReference type="ChEBI" id="CHEBI:29999"/>
        <dbReference type="ChEBI" id="CHEBI:30616"/>
        <dbReference type="ChEBI" id="CHEBI:83421"/>
        <dbReference type="ChEBI" id="CHEBI:456216"/>
        <dbReference type="EC" id="2.7.11.1"/>
    </reaction>
</comment>
<sequence length="550" mass="59736">GGSGALLDHRLGLGPHLVGRQICLRGRNLDIVRQLGEGGFSFVYLVRSKVGGCRPRRAVDRAHGDDGGGGGGGDGGFDLSSLVIAFGQICNAVSYLHAQRPPIVHRDLKPVNFLIQRGAYKLCDFGSAIVGHVDLRTPENRRRAEDVIDKTTTPMFRAPEMIDLYMTRRLTESTDVWALGCSLYSMAYHRDCFEEGSALAILSRRYRIPENNPYGDDLVDLIDRMLAWDYKERADMSEVIMCLSALYSNRPLPKRRKRAVAPERTREGGGRGDGRDGGDVKMTGGGSYRTDGQGIISRSTFQKIKKVMPEAKKLDPNSAAAKRKRASEVHKRNDRHVQSIMHESSPRPNDGPSAAATGAAVDDFGFQDFASFDDGGFDGSFDDSMFYDTIEATLEETTTTNNDDCSFPLTFGEKCQISISTSTLGGGKDATSGDFSGSIAVLHTEKFIDLCHDDEIESTNATAARQDSVAGDLVKKGGNGLGLIGECRRGTDDNTKVAIRNEPTESVSSNSLLDKSLQIASLSDDDIDRTSSIAPMTQAIPTDDALQVEK</sequence>
<dbReference type="Gene3D" id="1.10.510.10">
    <property type="entry name" value="Transferase(Phosphotransferase) domain 1"/>
    <property type="match status" value="1"/>
</dbReference>
<evidence type="ECO:0000256" key="5">
    <source>
        <dbReference type="ARBA" id="ARBA00022777"/>
    </source>
</evidence>
<name>A0ABD3R6H4_9STRA</name>
<evidence type="ECO:0000313" key="11">
    <source>
        <dbReference type="EMBL" id="KAL3808414.1"/>
    </source>
</evidence>
<keyword evidence="2" id="KW-0723">Serine/threonine-protein kinase</keyword>
<evidence type="ECO:0000313" key="12">
    <source>
        <dbReference type="Proteomes" id="UP001530377"/>
    </source>
</evidence>
<dbReference type="InterPro" id="IPR008271">
    <property type="entry name" value="Ser/Thr_kinase_AS"/>
</dbReference>
<evidence type="ECO:0000256" key="2">
    <source>
        <dbReference type="ARBA" id="ARBA00022527"/>
    </source>
</evidence>